<dbReference type="InterPro" id="IPR006115">
    <property type="entry name" value="6PGDH_NADP-bd"/>
</dbReference>
<dbReference type="AlphaFoldDB" id="A0A9X2IQ82"/>
<comment type="caution">
    <text evidence="3">The sequence shown here is derived from an EMBL/GenBank/DDBJ whole genome shotgun (WGS) entry which is preliminary data.</text>
</comment>
<dbReference type="PANTHER" id="PTHR43060">
    <property type="entry name" value="3-HYDROXYISOBUTYRATE DEHYDROGENASE-LIKE 1, MITOCHONDRIAL-RELATED"/>
    <property type="match status" value="1"/>
</dbReference>
<dbReference type="GO" id="GO:0050661">
    <property type="term" value="F:NADP binding"/>
    <property type="evidence" value="ECO:0007669"/>
    <property type="project" value="InterPro"/>
</dbReference>
<dbReference type="Pfam" id="PF03446">
    <property type="entry name" value="NAD_binding_2"/>
    <property type="match status" value="2"/>
</dbReference>
<dbReference type="Pfam" id="PF14833">
    <property type="entry name" value="NAD_binding_11"/>
    <property type="match status" value="2"/>
</dbReference>
<dbReference type="InterPro" id="IPR013328">
    <property type="entry name" value="6PGD_dom2"/>
</dbReference>
<dbReference type="Gene3D" id="1.10.1040.10">
    <property type="entry name" value="N-(1-d-carboxylethyl)-l-norvaline Dehydrogenase, domain 2"/>
    <property type="match status" value="2"/>
</dbReference>
<sequence>MMKKIGLIGVGAIGRGVLKNLRKNNCEVLAYDISEAGQEAIKGAGGLVARHPREVAQFADVMFLSLPGPQVIKELFHGEDGIADSILGGTRILDLSTIDPATTREMNTFCQQRGAYYFDCPVSGGPAGAEDGTLTIMVGGDQEQFEEVRTYVEYIGGNIEYIGDSGLAQALKLCHNMVGAANIVALGEAFATGVKHGLNVQVIADVIGKSLAGSRSLEYFGPNIIHNTYENVKFMLNHMHKDLGLYVRMTQQIGVPSFIGASAYNLYHAARNNGKGPLDHTAVCQVIEQLAGVTLIENNHLPKAELKAVSLEGAKKVGLIGVGAIGRGVLKNLRKNNCEVLAYDISEAGQEAIRQAGGLVARHPREVAQFADVIFLSLPGPQVIKELFQGEDGIADSILSGTRILDLSTIDPATTREMNDFCQRRDAYYFDCPVSGGPAGAEDGTLTIMVGGDKERFEEVLAYVEYIGENIEYIGESGLAQALKLCHNMVGAASIVALGESFATGVKHGLDVKVMADVFAKSMGNSKILQYFGPNIIYNTYENVKFMLNHMHKDLGLFMEMTQRAEVPSFVGTSTYNLFHTAKIHNKGALDQTAVCQVIEDLAAVKLVENVASV</sequence>
<organism evidence="3 4">
    <name type="scientific">Halalkalibacter oceani</name>
    <dbReference type="NCBI Taxonomy" id="1653776"/>
    <lineage>
        <taxon>Bacteria</taxon>
        <taxon>Bacillati</taxon>
        <taxon>Bacillota</taxon>
        <taxon>Bacilli</taxon>
        <taxon>Bacillales</taxon>
        <taxon>Bacillaceae</taxon>
        <taxon>Halalkalibacter</taxon>
    </lineage>
</organism>
<dbReference type="Proteomes" id="UP001139179">
    <property type="component" value="Unassembled WGS sequence"/>
</dbReference>
<dbReference type="SUPFAM" id="SSF48179">
    <property type="entry name" value="6-phosphogluconate dehydrogenase C-terminal domain-like"/>
    <property type="match status" value="2"/>
</dbReference>
<gene>
    <name evidence="3" type="ORF">M3202_09665</name>
</gene>
<evidence type="ECO:0000313" key="4">
    <source>
        <dbReference type="Proteomes" id="UP001139179"/>
    </source>
</evidence>
<feature type="domain" description="3-hydroxyisobutyrate dehydrogenase-like NAD-binding" evidence="2">
    <location>
        <begin position="478"/>
        <end position="598"/>
    </location>
</feature>
<dbReference type="PANTHER" id="PTHR43060:SF15">
    <property type="entry name" value="3-HYDROXYISOBUTYRATE DEHYDROGENASE-LIKE 1, MITOCHONDRIAL-RELATED"/>
    <property type="match status" value="1"/>
</dbReference>
<evidence type="ECO:0000313" key="3">
    <source>
        <dbReference type="EMBL" id="MCM3714353.1"/>
    </source>
</evidence>
<dbReference type="Gene3D" id="3.40.50.720">
    <property type="entry name" value="NAD(P)-binding Rossmann-like Domain"/>
    <property type="match status" value="2"/>
</dbReference>
<dbReference type="InterPro" id="IPR008927">
    <property type="entry name" value="6-PGluconate_DH-like_C_sf"/>
</dbReference>
<evidence type="ECO:0000259" key="1">
    <source>
        <dbReference type="Pfam" id="PF03446"/>
    </source>
</evidence>
<proteinExistence type="predicted"/>
<keyword evidence="4" id="KW-1185">Reference proteome</keyword>
<dbReference type="SUPFAM" id="SSF51735">
    <property type="entry name" value="NAD(P)-binding Rossmann-fold domains"/>
    <property type="match status" value="2"/>
</dbReference>
<dbReference type="InterPro" id="IPR029154">
    <property type="entry name" value="HIBADH-like_NADP-bd"/>
</dbReference>
<feature type="domain" description="3-hydroxyisobutyrate dehydrogenase-like NAD-binding" evidence="2">
    <location>
        <begin position="166"/>
        <end position="286"/>
    </location>
</feature>
<dbReference type="InterPro" id="IPR036291">
    <property type="entry name" value="NAD(P)-bd_dom_sf"/>
</dbReference>
<dbReference type="GO" id="GO:0051287">
    <property type="term" value="F:NAD binding"/>
    <property type="evidence" value="ECO:0007669"/>
    <property type="project" value="InterPro"/>
</dbReference>
<dbReference type="RefSeq" id="WP_251223139.1">
    <property type="nucleotide sequence ID" value="NZ_JAMBOL010000007.1"/>
</dbReference>
<protein>
    <submittedName>
        <fullName evidence="3">NAD(P)-dependent oxidoreductase</fullName>
    </submittedName>
</protein>
<reference evidence="3" key="1">
    <citation type="submission" date="2022-05" db="EMBL/GenBank/DDBJ databases">
        <title>Comparative Genomics of Spacecraft Associated Microbes.</title>
        <authorList>
            <person name="Tran M.T."/>
            <person name="Wright A."/>
            <person name="Seuylemezian A."/>
            <person name="Eisen J."/>
            <person name="Coil D."/>
        </authorList>
    </citation>
    <scope>NUCLEOTIDE SEQUENCE</scope>
    <source>
        <strain evidence="3">214.1.1</strain>
    </source>
</reference>
<feature type="domain" description="6-phosphogluconate dehydrogenase NADP-binding" evidence="1">
    <location>
        <begin position="316"/>
        <end position="475"/>
    </location>
</feature>
<dbReference type="EMBL" id="JAMBOL010000007">
    <property type="protein sequence ID" value="MCM3714353.1"/>
    <property type="molecule type" value="Genomic_DNA"/>
</dbReference>
<feature type="domain" description="6-phosphogluconate dehydrogenase NADP-binding" evidence="1">
    <location>
        <begin position="4"/>
        <end position="163"/>
    </location>
</feature>
<name>A0A9X2IQ82_9BACI</name>
<accession>A0A9X2IQ82</accession>
<evidence type="ECO:0000259" key="2">
    <source>
        <dbReference type="Pfam" id="PF14833"/>
    </source>
</evidence>